<dbReference type="InterPro" id="IPR023696">
    <property type="entry name" value="Ureohydrolase_dom_sf"/>
</dbReference>
<organism evidence="2">
    <name type="scientific">Ditylum brightwellii</name>
    <dbReference type="NCBI Taxonomy" id="49249"/>
    <lineage>
        <taxon>Eukaryota</taxon>
        <taxon>Sar</taxon>
        <taxon>Stramenopiles</taxon>
        <taxon>Ochrophyta</taxon>
        <taxon>Bacillariophyta</taxon>
        <taxon>Mediophyceae</taxon>
        <taxon>Lithodesmiophycidae</taxon>
        <taxon>Lithodesmiales</taxon>
        <taxon>Lithodesmiaceae</taxon>
        <taxon>Ditylum</taxon>
    </lineage>
</organism>
<reference evidence="2" key="1">
    <citation type="submission" date="2021-01" db="EMBL/GenBank/DDBJ databases">
        <authorList>
            <person name="Corre E."/>
            <person name="Pelletier E."/>
            <person name="Niang G."/>
            <person name="Scheremetjew M."/>
            <person name="Finn R."/>
            <person name="Kale V."/>
            <person name="Holt S."/>
            <person name="Cochrane G."/>
            <person name="Meng A."/>
            <person name="Brown T."/>
            <person name="Cohen L."/>
        </authorList>
    </citation>
    <scope>NUCLEOTIDE SEQUENCE</scope>
    <source>
        <strain evidence="2">GSO104</strain>
    </source>
</reference>
<evidence type="ECO:0000313" key="2">
    <source>
        <dbReference type="EMBL" id="CAE4615254.1"/>
    </source>
</evidence>
<sequence>MGKQRKVHGRYKNVLTVPIPAESTWTCGYREIFETVALPFLINNNDDEEEEEKWIPDLIIVCAGYDALDSDELASCNLIAKNFGDMTRMLKNKMASLDVEEEEEEEEVERNKIPRKKPALMFGLEGGYQLKDGAAGGNLADAFLETLRAL</sequence>
<accession>A0A7S4RL53</accession>
<dbReference type="Gene3D" id="3.40.800.20">
    <property type="entry name" value="Histone deacetylase domain"/>
    <property type="match status" value="1"/>
</dbReference>
<dbReference type="EMBL" id="HBNS01024244">
    <property type="protein sequence ID" value="CAE4615254.1"/>
    <property type="molecule type" value="Transcribed_RNA"/>
</dbReference>
<dbReference type="AlphaFoldDB" id="A0A7S4RL53"/>
<proteinExistence type="predicted"/>
<dbReference type="SUPFAM" id="SSF52768">
    <property type="entry name" value="Arginase/deacetylase"/>
    <property type="match status" value="1"/>
</dbReference>
<name>A0A7S4RL53_9STRA</name>
<protein>
    <recommendedName>
        <fullName evidence="1">Histone deacetylase domain-containing protein</fullName>
    </recommendedName>
</protein>
<gene>
    <name evidence="2" type="ORF">DBRI00130_LOCUS19128</name>
</gene>
<dbReference type="Pfam" id="PF00850">
    <property type="entry name" value="Hist_deacetyl"/>
    <property type="match status" value="1"/>
</dbReference>
<dbReference type="InterPro" id="IPR037138">
    <property type="entry name" value="His_deacetylse_dom_sf"/>
</dbReference>
<dbReference type="InterPro" id="IPR023801">
    <property type="entry name" value="His_deacetylse_dom"/>
</dbReference>
<feature type="domain" description="Histone deacetylase" evidence="1">
    <location>
        <begin position="13"/>
        <end position="93"/>
    </location>
</feature>
<evidence type="ECO:0000259" key="1">
    <source>
        <dbReference type="Pfam" id="PF00850"/>
    </source>
</evidence>